<dbReference type="Proteomes" id="UP000030675">
    <property type="component" value="Unassembled WGS sequence"/>
</dbReference>
<evidence type="ECO:0000259" key="1">
    <source>
        <dbReference type="Pfam" id="PF11826"/>
    </source>
</evidence>
<sequence length="624" mass="71669">MITFLERTYKDGNFFYFPDNDLHWVEDQKSLLTKVLIHTIEAAILLSQDADSEKTVSFLKVASYLDIPTNLLGKRIKRLVELNILKPIEFKFNASKKLRISGYEFNNTFEEVSIEEVAPFKQTTKQKSAIKRALEKKLYIDGSYAPRPNTSEISPIRQSGNFLVEQCITSTNAPTKKMAKLINIGNKQEIKAHITSTSRIMNPEDLQVLFACYSLIHKYHENSVALNEQKPINNTPIHIADIAAVRGKTTGGTTNNKIRESLETIYRTNFEFYGLGEIDINKHSISGYMRQKFTNFAQCTPLSEVDAVISGDDIIFGKDSMIYLIKLPDDVFTELLTGKYHFVFPQASLSAPGIVFSLYLRFRSRVKNTFSESLKTTWSALATGSDFKDFKLSLRTQLLKVNKKLKRINDPYVYSSFDEKEERLTFNLWGYHGFICFKENLLSVKCHEKEMFAACKVSMSDAVNKNAPTIENHLRSIFEPQLQLESTLPKNLSKVIKTFINKYDVTYKLINDSYTLSIYHSDSELDDVITVLSREYNFDSSTTARKVAHDLSSLHLLSIKGRTITKNEFMFIVDYFGLFDIPYHVIVKYFIRFRSTHNDLITLLDTGDAPEQLIQKIESHNFTW</sequence>
<dbReference type="HOGENOM" id="CLU_420304_0_0_6"/>
<proteinExistence type="predicted"/>
<dbReference type="Pfam" id="PF11826">
    <property type="entry name" value="RctB_central"/>
    <property type="match status" value="1"/>
</dbReference>
<name>V5F596_PHOLE</name>
<dbReference type="InterPro" id="IPR021781">
    <property type="entry name" value="RctB_central_dom"/>
</dbReference>
<protein>
    <recommendedName>
        <fullName evidence="1">Replication initiator protein RctB central region domain-containing protein</fullName>
    </recommendedName>
</protein>
<accession>V5F596</accession>
<dbReference type="eggNOG" id="COG1284">
    <property type="taxonomic scope" value="Bacteria"/>
</dbReference>
<gene>
    <name evidence="2" type="ORF">PLEI_0166</name>
</gene>
<organism evidence="2 3">
    <name type="scientific">Photobacterium leiognathi lrivu.4.1</name>
    <dbReference type="NCBI Taxonomy" id="1248232"/>
    <lineage>
        <taxon>Bacteria</taxon>
        <taxon>Pseudomonadati</taxon>
        <taxon>Pseudomonadota</taxon>
        <taxon>Gammaproteobacteria</taxon>
        <taxon>Vibrionales</taxon>
        <taxon>Vibrionaceae</taxon>
        <taxon>Photobacterium</taxon>
    </lineage>
</organism>
<evidence type="ECO:0000313" key="3">
    <source>
        <dbReference type="Proteomes" id="UP000030675"/>
    </source>
</evidence>
<dbReference type="EMBL" id="DF196808">
    <property type="protein sequence ID" value="GAD28526.1"/>
    <property type="molecule type" value="Genomic_DNA"/>
</dbReference>
<reference evidence="3" key="1">
    <citation type="submission" date="2012-12" db="EMBL/GenBank/DDBJ databases">
        <title>Genome Sequence of Photobacterium leiognathi lrivu.4.1.</title>
        <authorList>
            <person name="Urbanczyk H."/>
            <person name="Ogura Y."/>
            <person name="Hayashi T."/>
            <person name="Dunlap P.V."/>
        </authorList>
    </citation>
    <scope>NUCLEOTIDE SEQUENCE [LARGE SCALE GENOMIC DNA]</scope>
    <source>
        <strain evidence="3">lrivu.4.1</strain>
    </source>
</reference>
<dbReference type="AlphaFoldDB" id="V5F596"/>
<dbReference type="RefSeq" id="WP_023931062.1">
    <property type="nucleotide sequence ID" value="NZ_DF196808.1"/>
</dbReference>
<feature type="domain" description="Replication initiator protein RctB central region" evidence="1">
    <location>
        <begin position="181"/>
        <end position="434"/>
    </location>
</feature>
<evidence type="ECO:0000313" key="2">
    <source>
        <dbReference type="EMBL" id="GAD28526.1"/>
    </source>
</evidence>